<evidence type="ECO:0000256" key="5">
    <source>
        <dbReference type="SAM" id="SignalP"/>
    </source>
</evidence>
<evidence type="ECO:0000256" key="4">
    <source>
        <dbReference type="ARBA" id="ARBA00022970"/>
    </source>
</evidence>
<accession>A0A8J7S092</accession>
<keyword evidence="3 5" id="KW-0732">Signal</keyword>
<reference evidence="7" key="1">
    <citation type="submission" date="2021-04" db="EMBL/GenBank/DDBJ databases">
        <authorList>
            <person name="Zhang D.-C."/>
        </authorList>
    </citation>
    <scope>NUCLEOTIDE SEQUENCE</scope>
    <source>
        <strain evidence="7">CGMCC 1.15697</strain>
    </source>
</reference>
<dbReference type="InterPro" id="IPR000709">
    <property type="entry name" value="Leu_Ile_Val-bd"/>
</dbReference>
<dbReference type="EMBL" id="JAGMWN010000004">
    <property type="protein sequence ID" value="MBP5857515.1"/>
    <property type="molecule type" value="Genomic_DNA"/>
</dbReference>
<comment type="similarity">
    <text evidence="1">Belongs to the leucine-binding protein family.</text>
</comment>
<evidence type="ECO:0000313" key="7">
    <source>
        <dbReference type="EMBL" id="MBP5857515.1"/>
    </source>
</evidence>
<keyword evidence="4" id="KW-0029">Amino-acid transport</keyword>
<proteinExistence type="inferred from homology"/>
<evidence type="ECO:0000256" key="2">
    <source>
        <dbReference type="ARBA" id="ARBA00022448"/>
    </source>
</evidence>
<gene>
    <name evidence="7" type="ORF">KAJ83_10885</name>
</gene>
<evidence type="ECO:0000259" key="6">
    <source>
        <dbReference type="Pfam" id="PF13458"/>
    </source>
</evidence>
<evidence type="ECO:0000256" key="3">
    <source>
        <dbReference type="ARBA" id="ARBA00022729"/>
    </source>
</evidence>
<evidence type="ECO:0000256" key="1">
    <source>
        <dbReference type="ARBA" id="ARBA00010062"/>
    </source>
</evidence>
<dbReference type="Pfam" id="PF13458">
    <property type="entry name" value="Peripla_BP_6"/>
    <property type="match status" value="1"/>
</dbReference>
<dbReference type="GO" id="GO:0006865">
    <property type="term" value="P:amino acid transport"/>
    <property type="evidence" value="ECO:0007669"/>
    <property type="project" value="UniProtKB-KW"/>
</dbReference>
<dbReference type="PANTHER" id="PTHR47151:SF2">
    <property type="entry name" value="AMINO ACID BINDING PROTEIN"/>
    <property type="match status" value="1"/>
</dbReference>
<dbReference type="AlphaFoldDB" id="A0A8J7S092"/>
<dbReference type="InterPro" id="IPR028081">
    <property type="entry name" value="Leu-bd"/>
</dbReference>
<dbReference type="SUPFAM" id="SSF53822">
    <property type="entry name" value="Periplasmic binding protein-like I"/>
    <property type="match status" value="1"/>
</dbReference>
<dbReference type="PRINTS" id="PR00337">
    <property type="entry name" value="LEUILEVALBP"/>
</dbReference>
<feature type="signal peptide" evidence="5">
    <location>
        <begin position="1"/>
        <end position="24"/>
    </location>
</feature>
<sequence length="372" mass="38700">MGVRKFVTAMLATASIAAGGVAQADDTVTLGFTAALSGDFAAFGENMRRGAELAIEQLNADGTGPTFELFPVDDRGEAREGVLIAQRFCSDEDVDVVLGYSFSSIALAAVPVYDQCGLPVLASAVTSPDLSGASPYFRRNILTDAVQGAMMGTFAVETLGDKRIYVIHQQDDYGIGVANAFTEAAEAAGAEILGTENYLLGAKDFKTQISRIRSADPDALFIGGFYSEAAKIASQAQSLGVDVQLLGTDGSLNPELVSLGGEAVEGMIVYGMFDPSVATEDTAAFIEGYEAAHGMAPNAFSALGYDAVMTVAEAVRIATEAGDLTRESLNTAFGEIDGFPGVTGPTTFDAQGDRAGSLYFLQVRDGAFALAE</sequence>
<feature type="chain" id="PRO_5035221121" evidence="5">
    <location>
        <begin position="25"/>
        <end position="372"/>
    </location>
</feature>
<name>A0A8J7S092_9PROT</name>
<dbReference type="PANTHER" id="PTHR47151">
    <property type="entry name" value="LEU/ILE/VAL-BINDING ABC TRANSPORTER SUBUNIT"/>
    <property type="match status" value="1"/>
</dbReference>
<dbReference type="RefSeq" id="WP_379786791.1">
    <property type="nucleotide sequence ID" value="NZ_JBHSYA010000017.1"/>
</dbReference>
<comment type="caution">
    <text evidence="7">The sequence shown here is derived from an EMBL/GenBank/DDBJ whole genome shotgun (WGS) entry which is preliminary data.</text>
</comment>
<dbReference type="InterPro" id="IPR028082">
    <property type="entry name" value="Peripla_BP_I"/>
</dbReference>
<feature type="domain" description="Leucine-binding protein" evidence="6">
    <location>
        <begin position="27"/>
        <end position="366"/>
    </location>
</feature>
<protein>
    <submittedName>
        <fullName evidence="7">ABC transporter substrate-binding protein</fullName>
    </submittedName>
</protein>
<keyword evidence="8" id="KW-1185">Reference proteome</keyword>
<evidence type="ECO:0000313" key="8">
    <source>
        <dbReference type="Proteomes" id="UP000672602"/>
    </source>
</evidence>
<dbReference type="Gene3D" id="3.40.50.2300">
    <property type="match status" value="2"/>
</dbReference>
<organism evidence="7 8">
    <name type="scientific">Marivibrio halodurans</name>
    <dbReference type="NCBI Taxonomy" id="2039722"/>
    <lineage>
        <taxon>Bacteria</taxon>
        <taxon>Pseudomonadati</taxon>
        <taxon>Pseudomonadota</taxon>
        <taxon>Alphaproteobacteria</taxon>
        <taxon>Rhodospirillales</taxon>
        <taxon>Rhodospirillaceae</taxon>
        <taxon>Marivibrio</taxon>
    </lineage>
</organism>
<keyword evidence="2" id="KW-0813">Transport</keyword>
<dbReference type="Proteomes" id="UP000672602">
    <property type="component" value="Unassembled WGS sequence"/>
</dbReference>